<dbReference type="EMBL" id="GDHC01021311">
    <property type="protein sequence ID" value="JAP97317.1"/>
    <property type="molecule type" value="Transcribed_RNA"/>
</dbReference>
<protein>
    <recommendedName>
        <fullName evidence="3">Secreted protein</fullName>
    </recommendedName>
</protein>
<organism evidence="2">
    <name type="scientific">Lygus hesperus</name>
    <name type="common">Western plant bug</name>
    <dbReference type="NCBI Taxonomy" id="30085"/>
    <lineage>
        <taxon>Eukaryota</taxon>
        <taxon>Metazoa</taxon>
        <taxon>Ecdysozoa</taxon>
        <taxon>Arthropoda</taxon>
        <taxon>Hexapoda</taxon>
        <taxon>Insecta</taxon>
        <taxon>Pterygota</taxon>
        <taxon>Neoptera</taxon>
        <taxon>Paraneoptera</taxon>
        <taxon>Hemiptera</taxon>
        <taxon>Heteroptera</taxon>
        <taxon>Panheteroptera</taxon>
        <taxon>Cimicomorpha</taxon>
        <taxon>Miridae</taxon>
        <taxon>Mirini</taxon>
        <taxon>Lygus</taxon>
    </lineage>
</organism>
<feature type="chain" id="PRO_5007526752" description="Secreted protein" evidence="1">
    <location>
        <begin position="27"/>
        <end position="136"/>
    </location>
</feature>
<feature type="signal peptide" evidence="1">
    <location>
        <begin position="1"/>
        <end position="26"/>
    </location>
</feature>
<gene>
    <name evidence="2" type="ORF">g.58153</name>
</gene>
<evidence type="ECO:0000313" key="2">
    <source>
        <dbReference type="EMBL" id="JAP97317.1"/>
    </source>
</evidence>
<dbReference type="Gene3D" id="2.60.120.10">
    <property type="entry name" value="Jelly Rolls"/>
    <property type="match status" value="1"/>
</dbReference>
<sequence length="136" mass="15590">MGSQHCTLACSTCTWHTLLWSPTTFAEDAIVCGGEPQQRLHRCLPPAPQIALQYPVQRLDKYPSVLQFSQYYVYLGIPCVLHRYAQHWPAVQSDNTNTWSTFHGRLWGALYNRYVPVEFGTTYLSPQWTKKIVKGA</sequence>
<proteinExistence type="predicted"/>
<keyword evidence="1" id="KW-0732">Signal</keyword>
<evidence type="ECO:0000256" key="1">
    <source>
        <dbReference type="SAM" id="SignalP"/>
    </source>
</evidence>
<dbReference type="AlphaFoldDB" id="A0A146KLK0"/>
<dbReference type="InterPro" id="IPR014710">
    <property type="entry name" value="RmlC-like_jellyroll"/>
</dbReference>
<name>A0A146KLK0_LYGHE</name>
<accession>A0A146KLK0</accession>
<evidence type="ECO:0008006" key="3">
    <source>
        <dbReference type="Google" id="ProtNLM"/>
    </source>
</evidence>
<reference evidence="2" key="1">
    <citation type="journal article" date="2016" name="Gigascience">
        <title>De novo construction of an expanded transcriptome assembly for the western tarnished plant bug, Lygus hesperus.</title>
        <authorList>
            <person name="Tassone E.E."/>
            <person name="Geib S.M."/>
            <person name="Hall B."/>
            <person name="Fabrick J.A."/>
            <person name="Brent C.S."/>
            <person name="Hull J.J."/>
        </authorList>
    </citation>
    <scope>NUCLEOTIDE SEQUENCE</scope>
</reference>